<evidence type="ECO:0000256" key="6">
    <source>
        <dbReference type="ARBA" id="ARBA00023125"/>
    </source>
</evidence>
<dbReference type="PANTHER" id="PTHR33841:SF1">
    <property type="entry name" value="DNA METHYLTRANSFERASE A"/>
    <property type="match status" value="1"/>
</dbReference>
<dbReference type="GO" id="GO:0003677">
    <property type="term" value="F:DNA binding"/>
    <property type="evidence" value="ECO:0007669"/>
    <property type="project" value="UniProtKB-KW"/>
</dbReference>
<organism evidence="10">
    <name type="scientific">hydrothermal vent metagenome</name>
    <dbReference type="NCBI Taxonomy" id="652676"/>
    <lineage>
        <taxon>unclassified sequences</taxon>
        <taxon>metagenomes</taxon>
        <taxon>ecological metagenomes</taxon>
    </lineage>
</organism>
<feature type="domain" description="Type II methyltransferase M.TaqI-like" evidence="8">
    <location>
        <begin position="549"/>
        <end position="821"/>
    </location>
</feature>
<keyword evidence="4" id="KW-0949">S-adenosyl-L-methionine</keyword>
<accession>A0A3B0UVK8</accession>
<protein>
    <recommendedName>
        <fullName evidence="1">site-specific DNA-methyltransferase (adenine-specific)</fullName>
        <ecNumber evidence="1">2.1.1.72</ecNumber>
    </recommendedName>
</protein>
<dbReference type="PROSITE" id="PS00092">
    <property type="entry name" value="N6_MTASE"/>
    <property type="match status" value="1"/>
</dbReference>
<dbReference type="EC" id="2.1.1.72" evidence="1"/>
<proteinExistence type="predicted"/>
<dbReference type="Pfam" id="PF12950">
    <property type="entry name" value="TaqI_C"/>
    <property type="match status" value="1"/>
</dbReference>
<dbReference type="EMBL" id="UOEU01000566">
    <property type="protein sequence ID" value="VAW35021.1"/>
    <property type="molecule type" value="Genomic_DNA"/>
</dbReference>
<evidence type="ECO:0000256" key="1">
    <source>
        <dbReference type="ARBA" id="ARBA00011900"/>
    </source>
</evidence>
<comment type="catalytic activity">
    <reaction evidence="7">
        <text>a 2'-deoxyadenosine in DNA + S-adenosyl-L-methionine = an N(6)-methyl-2'-deoxyadenosine in DNA + S-adenosyl-L-homocysteine + H(+)</text>
        <dbReference type="Rhea" id="RHEA:15197"/>
        <dbReference type="Rhea" id="RHEA-COMP:12418"/>
        <dbReference type="Rhea" id="RHEA-COMP:12419"/>
        <dbReference type="ChEBI" id="CHEBI:15378"/>
        <dbReference type="ChEBI" id="CHEBI:57856"/>
        <dbReference type="ChEBI" id="CHEBI:59789"/>
        <dbReference type="ChEBI" id="CHEBI:90615"/>
        <dbReference type="ChEBI" id="CHEBI:90616"/>
        <dbReference type="EC" id="2.1.1.72"/>
    </reaction>
</comment>
<dbReference type="InterPro" id="IPR025931">
    <property type="entry name" value="TaqI_C"/>
</dbReference>
<keyword evidence="3" id="KW-0808">Transferase</keyword>
<dbReference type="GO" id="GO:0009007">
    <property type="term" value="F:site-specific DNA-methyltransferase (adenine-specific) activity"/>
    <property type="evidence" value="ECO:0007669"/>
    <property type="project" value="UniProtKB-EC"/>
</dbReference>
<evidence type="ECO:0000313" key="10">
    <source>
        <dbReference type="EMBL" id="VAW35021.1"/>
    </source>
</evidence>
<sequence length="1163" mass="133459">MDKQQASNHIRDTFEAPFEKRKFVPFVKNLLNQIEGAPFVYRGGTIPKAYRQYISTLERIGKYSDGEQHLDILIVRLKRETSLERARTMQRNFIAWYLNGSRGGVQKDVALVAFVSPSSADWRFSLVKMAYRFEELDGKVKVKEEFTPARRFSFLVGENENSHTAQSRLVPILIDDENNPTFAELEEAFNIEKVSAEFFQEYRRLFIWTKEELDAALERDVALKGEFEQKGINTVDFGKKLMGQIVFLYYLQKKGWFGVPIKGKWGDGSKRFLRELFAQKHGDYNNFFNDILEHLFYDALRNDRSHDDHYYGRFNCKIPFLNGGLFDPMGDYNWVTSDILLPNTLFSNQTQTKAGDTGDGILDVFDRFNFTVWEEEPLEKEVAVDPEMLGKVFENLLEVRDRKSKGAFYTPREIVHYMCQESLINYLDTATQTLRVSETLRVSRDDIAVLVRQGALALQHDAAKEAGLKRKEYVLPKTVRQQAAVLDTALKNIKICDPAIGSGAFPVGMLHEIVQARRALGTYLQKSDFSQKSDFLRTPYQLKRHAIQESIYGVDIDPGAVDIAKLRLWLSLVVDEEEIENIRPLPNLDYKIMCGNSLIELISPEFLTITSNQERSGLIATLKEAKSKLFNLTNPTQKRETRDEIERLIQQLFVNYKETRIITLQEKLDGLTRRGLFADAKLKRADLKKQRMLTAEINELKNLQLPAAAEHFEWRINFSEVFQAQGGFDVVIGNPPYVRHERIKEQKPALQKMHPAVYQGTADLYVYFYGQGINILHKDGFLAFITGNKFMRAGYGKKLRQFLATKTTPQILIDFGDLPVFDATAYPCIVVTKNAPAPADNIVSALTVQTVPQIEQITHVMAQQAWPMPQQKALTVAGWRLEPPQVLNLLDKLRDAGTPLGEYVNGRFYYGIKTGYNKAFVIDRATRDRLIAEHASSAEIIKPFLRGKDVKRWQVTFAEQYLIKIESSQNAQHPWSGKTNQAAEKIFAQTYPAIHAHFQQYQQQLIKRYDQGNYFWELRACTYWQEFEQPKIIYPDIAKRNEFAFDNDAYYLVNTLYLMPTNKMWLLGILNSKITFWFYTKISTQIRGGFVRFIAQYVSQIPIPAPSSPNLIEPLVTRILAAKKANPAANVAALEAEIDQLVYQLYGLSAAEIVLIEAQVNTT</sequence>
<gene>
    <name evidence="10" type="ORF">MNBD_CHLOROFLEXI01-3184</name>
</gene>
<dbReference type="InterPro" id="IPR002052">
    <property type="entry name" value="DNA_methylase_N6_adenine_CS"/>
</dbReference>
<evidence type="ECO:0000259" key="8">
    <source>
        <dbReference type="Pfam" id="PF07669"/>
    </source>
</evidence>
<dbReference type="GO" id="GO:0032259">
    <property type="term" value="P:methylation"/>
    <property type="evidence" value="ECO:0007669"/>
    <property type="project" value="UniProtKB-KW"/>
</dbReference>
<dbReference type="InterPro" id="IPR029063">
    <property type="entry name" value="SAM-dependent_MTases_sf"/>
</dbReference>
<evidence type="ECO:0000256" key="3">
    <source>
        <dbReference type="ARBA" id="ARBA00022679"/>
    </source>
</evidence>
<keyword evidence="5" id="KW-0680">Restriction system</keyword>
<name>A0A3B0UVK8_9ZZZZ</name>
<dbReference type="SUPFAM" id="SSF53335">
    <property type="entry name" value="S-adenosyl-L-methionine-dependent methyltransferases"/>
    <property type="match status" value="1"/>
</dbReference>
<dbReference type="PRINTS" id="PR00507">
    <property type="entry name" value="N12N6MTFRASE"/>
</dbReference>
<feature type="domain" description="TaqI-like C-terminal specificity" evidence="9">
    <location>
        <begin position="942"/>
        <end position="1103"/>
    </location>
</feature>
<dbReference type="InterPro" id="IPR050953">
    <property type="entry name" value="N4_N6_ade-DNA_methylase"/>
</dbReference>
<evidence type="ECO:0000256" key="5">
    <source>
        <dbReference type="ARBA" id="ARBA00022747"/>
    </source>
</evidence>
<dbReference type="InterPro" id="IPR011639">
    <property type="entry name" value="MethylTrfase_TaqI-like_dom"/>
</dbReference>
<evidence type="ECO:0000256" key="7">
    <source>
        <dbReference type="ARBA" id="ARBA00047942"/>
    </source>
</evidence>
<dbReference type="Pfam" id="PF07669">
    <property type="entry name" value="Eco57I"/>
    <property type="match status" value="1"/>
</dbReference>
<reference evidence="10" key="1">
    <citation type="submission" date="2018-06" db="EMBL/GenBank/DDBJ databases">
        <authorList>
            <person name="Zhirakovskaya E."/>
        </authorList>
    </citation>
    <scope>NUCLEOTIDE SEQUENCE</scope>
</reference>
<evidence type="ECO:0000259" key="9">
    <source>
        <dbReference type="Pfam" id="PF12950"/>
    </source>
</evidence>
<evidence type="ECO:0000256" key="2">
    <source>
        <dbReference type="ARBA" id="ARBA00022603"/>
    </source>
</evidence>
<dbReference type="AlphaFoldDB" id="A0A3B0UVK8"/>
<keyword evidence="2" id="KW-0489">Methyltransferase</keyword>
<evidence type="ECO:0000256" key="4">
    <source>
        <dbReference type="ARBA" id="ARBA00022691"/>
    </source>
</evidence>
<dbReference type="Gene3D" id="3.40.50.150">
    <property type="entry name" value="Vaccinia Virus protein VP39"/>
    <property type="match status" value="1"/>
</dbReference>
<keyword evidence="6" id="KW-0238">DNA-binding</keyword>
<dbReference type="PANTHER" id="PTHR33841">
    <property type="entry name" value="DNA METHYLTRANSFERASE YEEA-RELATED"/>
    <property type="match status" value="1"/>
</dbReference>
<dbReference type="GO" id="GO:0009307">
    <property type="term" value="P:DNA restriction-modification system"/>
    <property type="evidence" value="ECO:0007669"/>
    <property type="project" value="UniProtKB-KW"/>
</dbReference>